<dbReference type="AlphaFoldDB" id="B9EST3"/>
<reference evidence="1 2" key="1">
    <citation type="journal article" date="2003" name="Nature">
        <title>Genome divergence in two Prochlorococcus ecotypes reflects oceanic niche differentiation.</title>
        <authorList>
            <person name="Rocap G."/>
            <person name="Larimer F.W."/>
            <person name="Lamerdin J.E."/>
            <person name="Malfatti S."/>
            <person name="Chain P."/>
            <person name="Ahlgren N.A."/>
            <person name="Arellano A."/>
            <person name="Coleman M."/>
            <person name="Hauser L."/>
            <person name="Hess W.R."/>
            <person name="Johnson Z.I."/>
            <person name="Land M.L."/>
            <person name="Lindell D."/>
            <person name="Post A.F."/>
            <person name="Regala W."/>
            <person name="Shah M."/>
            <person name="Shaw S.L."/>
            <person name="Steglich C."/>
            <person name="Sullivan M.B."/>
            <person name="Ting C.S."/>
            <person name="Tolonen A."/>
            <person name="Webb E.A."/>
            <person name="Zinser E.R."/>
            <person name="Chisholm S.W."/>
        </authorList>
    </citation>
    <scope>NUCLEOTIDE SEQUENCE [LARGE SCALE GENOMIC DNA]</scope>
    <source>
        <strain evidence="2">MIT 9313</strain>
    </source>
</reference>
<protein>
    <submittedName>
        <fullName evidence="1">Uncharacterized protein</fullName>
    </submittedName>
</protein>
<dbReference type="KEGG" id="pmt:PMT_2920"/>
<dbReference type="Proteomes" id="UP000001423">
    <property type="component" value="Chromosome"/>
</dbReference>
<evidence type="ECO:0000313" key="1">
    <source>
        <dbReference type="EMBL" id="CAX32438.1"/>
    </source>
</evidence>
<name>B9EST3_PROMM</name>
<dbReference type="HOGENOM" id="CLU_177866_0_0_3"/>
<dbReference type="EMBL" id="BX548175">
    <property type="protein sequence ID" value="CAX32438.1"/>
    <property type="molecule type" value="Genomic_DNA"/>
</dbReference>
<sequence length="81" mass="9028">MSTRASCKTCEHCGTSQLADAGWCRLRQISVHPELAHVALCHHWTEQAPSLPLLKEKATETQMDRQLELGRTLVGCLSEDL</sequence>
<accession>B9EST3</accession>
<dbReference type="eggNOG" id="ENOG502ZGE6">
    <property type="taxonomic scope" value="Bacteria"/>
</dbReference>
<keyword evidence="2" id="KW-1185">Reference proteome</keyword>
<gene>
    <name evidence="1" type="ordered locus">PMT_2920</name>
</gene>
<organism evidence="1 2">
    <name type="scientific">Prochlorococcus marinus (strain MIT 9313)</name>
    <dbReference type="NCBI Taxonomy" id="74547"/>
    <lineage>
        <taxon>Bacteria</taxon>
        <taxon>Bacillati</taxon>
        <taxon>Cyanobacteriota</taxon>
        <taxon>Cyanophyceae</taxon>
        <taxon>Synechococcales</taxon>
        <taxon>Prochlorococcaceae</taxon>
        <taxon>Prochlorococcus</taxon>
    </lineage>
</organism>
<dbReference type="RefSeq" id="WP_041384799.1">
    <property type="nucleotide sequence ID" value="NC_005071.1"/>
</dbReference>
<proteinExistence type="predicted"/>
<evidence type="ECO:0000313" key="2">
    <source>
        <dbReference type="Proteomes" id="UP000001423"/>
    </source>
</evidence>